<protein>
    <submittedName>
        <fullName evidence="1">Uncharacterized protein</fullName>
    </submittedName>
</protein>
<comment type="caution">
    <text evidence="1">The sequence shown here is derived from an EMBL/GenBank/DDBJ whole genome shotgun (WGS) entry which is preliminary data.</text>
</comment>
<reference evidence="1 2" key="1">
    <citation type="submission" date="2023-12" db="EMBL/GenBank/DDBJ databases">
        <title>Gut-associated functions are favored during microbiome assembly across C. elegans life.</title>
        <authorList>
            <person name="Zimmermann J."/>
        </authorList>
    </citation>
    <scope>NUCLEOTIDE SEQUENCE [LARGE SCALE GENOMIC DNA]</scope>
    <source>
        <strain evidence="1 2">MYb71</strain>
    </source>
</reference>
<keyword evidence="2" id="KW-1185">Reference proteome</keyword>
<evidence type="ECO:0000313" key="2">
    <source>
        <dbReference type="Proteomes" id="UP001375812"/>
    </source>
</evidence>
<proteinExistence type="predicted"/>
<sequence>MSSRQFSMVSPAIWRSRRFLSLSTDKCRLLLLFYVTCSHQNSAGCYRIPEGYACTDLGWGIEEYTTSRSELITSGLISYDDATEEVFINGWFRVSPPTNKSHAQGTQKLIANIESDTIREKVEADFVEALSKTKFNSRDEERSGYSGFGGTRS</sequence>
<accession>A0ABU8PGB5</accession>
<dbReference type="Proteomes" id="UP001375812">
    <property type="component" value="Unassembled WGS sequence"/>
</dbReference>
<dbReference type="EMBL" id="JBBGZH010000001">
    <property type="protein sequence ID" value="MEJ5020635.1"/>
    <property type="molecule type" value="Genomic_DNA"/>
</dbReference>
<evidence type="ECO:0000313" key="1">
    <source>
        <dbReference type="EMBL" id="MEJ5020635.1"/>
    </source>
</evidence>
<dbReference type="RefSeq" id="WP_105542944.1">
    <property type="nucleotide sequence ID" value="NZ_JBBGZH010000001.1"/>
</dbReference>
<name>A0ABU8PGB5_9HYPH</name>
<organism evidence="1 2">
    <name type="scientific">Ochrobactrum vermis</name>
    <dbReference type="NCBI Taxonomy" id="1827297"/>
    <lineage>
        <taxon>Bacteria</taxon>
        <taxon>Pseudomonadati</taxon>
        <taxon>Pseudomonadota</taxon>
        <taxon>Alphaproteobacteria</taxon>
        <taxon>Hyphomicrobiales</taxon>
        <taxon>Brucellaceae</taxon>
        <taxon>Brucella/Ochrobactrum group</taxon>
        <taxon>Ochrobactrum</taxon>
    </lineage>
</organism>
<gene>
    <name evidence="1" type="ORF">WH297_12960</name>
</gene>